<evidence type="ECO:0000259" key="1">
    <source>
        <dbReference type="Pfam" id="PF12867"/>
    </source>
</evidence>
<dbReference type="SUPFAM" id="SSF109854">
    <property type="entry name" value="DinB/YfiT-like putative metalloenzymes"/>
    <property type="match status" value="1"/>
</dbReference>
<reference evidence="2 3" key="1">
    <citation type="submission" date="2020-08" db="EMBL/GenBank/DDBJ databases">
        <title>Genomic Encyclopedia of Type Strains, Phase IV (KMG-IV): sequencing the most valuable type-strain genomes for metagenomic binning, comparative biology and taxonomic classification.</title>
        <authorList>
            <person name="Goeker M."/>
        </authorList>
    </citation>
    <scope>NUCLEOTIDE SEQUENCE [LARGE SCALE GENOMIC DNA]</scope>
    <source>
        <strain evidence="2 3">DSM 21769</strain>
    </source>
</reference>
<comment type="caution">
    <text evidence="2">The sequence shown here is derived from an EMBL/GenBank/DDBJ whole genome shotgun (WGS) entry which is preliminary data.</text>
</comment>
<dbReference type="EMBL" id="JACHHJ010000003">
    <property type="protein sequence ID" value="MBB6450277.1"/>
    <property type="molecule type" value="Genomic_DNA"/>
</dbReference>
<evidence type="ECO:0000313" key="2">
    <source>
        <dbReference type="EMBL" id="MBB6450277.1"/>
    </source>
</evidence>
<dbReference type="AlphaFoldDB" id="A0A841PN50"/>
<organism evidence="2 3">
    <name type="scientific">Geomicrobium halophilum</name>
    <dbReference type="NCBI Taxonomy" id="549000"/>
    <lineage>
        <taxon>Bacteria</taxon>
        <taxon>Bacillati</taxon>
        <taxon>Bacillota</taxon>
        <taxon>Bacilli</taxon>
        <taxon>Bacillales</taxon>
        <taxon>Geomicrobium</taxon>
    </lineage>
</organism>
<evidence type="ECO:0000313" key="3">
    <source>
        <dbReference type="Proteomes" id="UP000568839"/>
    </source>
</evidence>
<keyword evidence="3" id="KW-1185">Reference proteome</keyword>
<proteinExistence type="predicted"/>
<feature type="domain" description="DinB-like" evidence="1">
    <location>
        <begin position="24"/>
        <end position="145"/>
    </location>
</feature>
<name>A0A841PN50_9BACL</name>
<dbReference type="RefSeq" id="WP_184404328.1">
    <property type="nucleotide sequence ID" value="NZ_JACHHJ010000003.1"/>
</dbReference>
<gene>
    <name evidence="2" type="ORF">HNR44_002260</name>
</gene>
<dbReference type="Pfam" id="PF12867">
    <property type="entry name" value="DinB_2"/>
    <property type="match status" value="1"/>
</dbReference>
<dbReference type="InterPro" id="IPR024775">
    <property type="entry name" value="DinB-like"/>
</dbReference>
<accession>A0A841PN50</accession>
<protein>
    <submittedName>
        <fullName evidence="2">Putative damage-inducible protein DinB</fullName>
    </submittedName>
</protein>
<sequence>MGSKQIFLRQLSACHDENHWFACLQQALSGVTDDQANWKREDSDHCIHEIVNHLIVYNSRCLDRFKGEPVPPIEEGNESTFHSVENRDWSVTMAQVTTMMDEWVYAIQETKDSTWLVPIHEESDETWGTMIANMMVHTSYHIGQIVYIRKQQGAWDVEEESLF</sequence>
<dbReference type="Gene3D" id="1.20.120.450">
    <property type="entry name" value="dinb family like domain"/>
    <property type="match status" value="1"/>
</dbReference>
<dbReference type="Proteomes" id="UP000568839">
    <property type="component" value="Unassembled WGS sequence"/>
</dbReference>
<dbReference type="InterPro" id="IPR034660">
    <property type="entry name" value="DinB/YfiT-like"/>
</dbReference>